<dbReference type="InterPro" id="IPR050351">
    <property type="entry name" value="BphY/WalK/GraS-like"/>
</dbReference>
<dbReference type="InterPro" id="IPR003661">
    <property type="entry name" value="HisK_dim/P_dom"/>
</dbReference>
<dbReference type="Pfam" id="PF13426">
    <property type="entry name" value="PAS_9"/>
    <property type="match status" value="1"/>
</dbReference>
<dbReference type="GO" id="GO:0000155">
    <property type="term" value="F:phosphorelay sensor kinase activity"/>
    <property type="evidence" value="ECO:0007669"/>
    <property type="project" value="InterPro"/>
</dbReference>
<dbReference type="GO" id="GO:0030295">
    <property type="term" value="F:protein kinase activator activity"/>
    <property type="evidence" value="ECO:0007669"/>
    <property type="project" value="TreeGrafter"/>
</dbReference>
<dbReference type="CDD" id="cd00082">
    <property type="entry name" value="HisKA"/>
    <property type="match status" value="1"/>
</dbReference>
<dbReference type="InterPro" id="IPR005467">
    <property type="entry name" value="His_kinase_dom"/>
</dbReference>
<reference evidence="11" key="1">
    <citation type="journal article" date="2017" name="Proc. Natl. Acad. Sci. U.S.A.">
        <title>Simulation of Deepwater Horizon oil plume reveals substrate specialization within a complex community of hydrocarbon-degraders.</title>
        <authorList>
            <person name="Hu P."/>
            <person name="Dubinsky E.A."/>
            <person name="Probst A.J."/>
            <person name="Wang J."/>
            <person name="Sieber C.M.K."/>
            <person name="Tom L.M."/>
            <person name="Gardinali P."/>
            <person name="Banfield J.F."/>
            <person name="Atlas R.M."/>
            <person name="Andersen G.L."/>
        </authorList>
    </citation>
    <scope>NUCLEOTIDE SEQUENCE [LARGE SCALE GENOMIC DNA]</scope>
</reference>
<keyword evidence="5" id="KW-0418">Kinase</keyword>
<dbReference type="InterPro" id="IPR004358">
    <property type="entry name" value="Sig_transdc_His_kin-like_C"/>
</dbReference>
<dbReference type="PRINTS" id="PR00344">
    <property type="entry name" value="BCTRLSENSOR"/>
</dbReference>
<dbReference type="InterPro" id="IPR000700">
    <property type="entry name" value="PAS-assoc_C"/>
</dbReference>
<dbReference type="NCBIfam" id="TIGR00229">
    <property type="entry name" value="sensory_box"/>
    <property type="match status" value="1"/>
</dbReference>
<dbReference type="PANTHER" id="PTHR42878:SF15">
    <property type="entry name" value="BACTERIOPHYTOCHROME"/>
    <property type="match status" value="1"/>
</dbReference>
<dbReference type="Pfam" id="PF00512">
    <property type="entry name" value="HisKA"/>
    <property type="match status" value="1"/>
</dbReference>
<dbReference type="EC" id="2.7.13.3" evidence="2"/>
<dbReference type="SMART" id="SM00387">
    <property type="entry name" value="HATPase_c"/>
    <property type="match status" value="1"/>
</dbReference>
<dbReference type="SUPFAM" id="SSF47384">
    <property type="entry name" value="Homodimeric domain of signal transducing histidine kinase"/>
    <property type="match status" value="1"/>
</dbReference>
<keyword evidence="3" id="KW-0597">Phosphoprotein</keyword>
<dbReference type="GO" id="GO:0000156">
    <property type="term" value="F:phosphorelay response regulator activity"/>
    <property type="evidence" value="ECO:0007669"/>
    <property type="project" value="TreeGrafter"/>
</dbReference>
<evidence type="ECO:0000256" key="2">
    <source>
        <dbReference type="ARBA" id="ARBA00012438"/>
    </source>
</evidence>
<dbReference type="Gene3D" id="3.30.450.20">
    <property type="entry name" value="PAS domain"/>
    <property type="match status" value="1"/>
</dbReference>
<feature type="coiled-coil region" evidence="7">
    <location>
        <begin position="139"/>
        <end position="173"/>
    </location>
</feature>
<evidence type="ECO:0000313" key="10">
    <source>
        <dbReference type="EMBL" id="OUR97429.1"/>
    </source>
</evidence>
<dbReference type="SUPFAM" id="SSF55874">
    <property type="entry name" value="ATPase domain of HSP90 chaperone/DNA topoisomerase II/histidine kinase"/>
    <property type="match status" value="1"/>
</dbReference>
<organism evidence="10 11">
    <name type="scientific">Halobacteriovorax marinus</name>
    <dbReference type="NCBI Taxonomy" id="97084"/>
    <lineage>
        <taxon>Bacteria</taxon>
        <taxon>Pseudomonadati</taxon>
        <taxon>Bdellovibrionota</taxon>
        <taxon>Bacteriovoracia</taxon>
        <taxon>Bacteriovoracales</taxon>
        <taxon>Halobacteriovoraceae</taxon>
        <taxon>Halobacteriovorax</taxon>
    </lineage>
</organism>
<dbReference type="PROSITE" id="PS50109">
    <property type="entry name" value="HIS_KIN"/>
    <property type="match status" value="1"/>
</dbReference>
<dbReference type="CDD" id="cd00130">
    <property type="entry name" value="PAS"/>
    <property type="match status" value="1"/>
</dbReference>
<evidence type="ECO:0000313" key="11">
    <source>
        <dbReference type="Proteomes" id="UP000196531"/>
    </source>
</evidence>
<dbReference type="Proteomes" id="UP000196531">
    <property type="component" value="Unassembled WGS sequence"/>
</dbReference>
<dbReference type="Gene3D" id="3.30.565.10">
    <property type="entry name" value="Histidine kinase-like ATPase, C-terminal domain"/>
    <property type="match status" value="1"/>
</dbReference>
<dbReference type="SUPFAM" id="SSF55785">
    <property type="entry name" value="PYP-like sensor domain (PAS domain)"/>
    <property type="match status" value="1"/>
</dbReference>
<name>A0A1Y5FEL3_9BACT</name>
<keyword evidence="4" id="KW-0808">Transferase</keyword>
<dbReference type="GO" id="GO:0007234">
    <property type="term" value="P:osmosensory signaling via phosphorelay pathway"/>
    <property type="evidence" value="ECO:0007669"/>
    <property type="project" value="TreeGrafter"/>
</dbReference>
<keyword evidence="6" id="KW-0472">Membrane</keyword>
<evidence type="ECO:0000256" key="6">
    <source>
        <dbReference type="ARBA" id="ARBA00023136"/>
    </source>
</evidence>
<dbReference type="InterPro" id="IPR000014">
    <property type="entry name" value="PAS"/>
</dbReference>
<dbReference type="AlphaFoldDB" id="A0A1Y5FEL3"/>
<protein>
    <recommendedName>
        <fullName evidence="2">histidine kinase</fullName>
        <ecNumber evidence="2">2.7.13.3</ecNumber>
    </recommendedName>
</protein>
<dbReference type="EMBL" id="MAAO01000006">
    <property type="protein sequence ID" value="OUR97429.1"/>
    <property type="molecule type" value="Genomic_DNA"/>
</dbReference>
<proteinExistence type="predicted"/>
<accession>A0A1Y5FEL3</accession>
<comment type="caution">
    <text evidence="10">The sequence shown here is derived from an EMBL/GenBank/DDBJ whole genome shotgun (WGS) entry which is preliminary data.</text>
</comment>
<evidence type="ECO:0000256" key="3">
    <source>
        <dbReference type="ARBA" id="ARBA00022553"/>
    </source>
</evidence>
<dbReference type="Gene3D" id="1.10.287.130">
    <property type="match status" value="1"/>
</dbReference>
<dbReference type="PANTHER" id="PTHR42878">
    <property type="entry name" value="TWO-COMPONENT HISTIDINE KINASE"/>
    <property type="match status" value="1"/>
</dbReference>
<sequence>MELNETILNQMNDGIVICDPSGNIIFSNKVSEERLGSLLHGVTKVKGQNEDVLKYKEDAITLYEESELPMNQALAGIFKQNLVMLIVFQDHSSESIWLSINTLPIKDNDGKIVSGMITIRDLSERKKTEHRLTILNGKVSEKNKHLKVINEKLEVLTRELQLKNNELNSFATRVAHDLKTPLNPLIGFIDLLKIELKEFLNEDQKEVFNLISSSANSMNVLIFELLEFAKLEQSNDTLSTVKFSDLFLEIESLMTAASKEKGGIITIDENMPIINCKKIPAKQLFQNIISNSIKYHKENIPPEIIISCEAPSSGNDFYNIKIKDNGRGFIQEQAKHLFEPMYRLHNEKVEGHGLGLAISAKAAEKEGWKIKAIGVEVKELNFKFKFRALKP</sequence>
<evidence type="ECO:0000259" key="8">
    <source>
        <dbReference type="PROSITE" id="PS50109"/>
    </source>
</evidence>
<keyword evidence="7" id="KW-0175">Coiled coil</keyword>
<comment type="catalytic activity">
    <reaction evidence="1">
        <text>ATP + protein L-histidine = ADP + protein N-phospho-L-histidine.</text>
        <dbReference type="EC" id="2.7.13.3"/>
    </reaction>
</comment>
<dbReference type="PROSITE" id="PS50113">
    <property type="entry name" value="PAC"/>
    <property type="match status" value="1"/>
</dbReference>
<dbReference type="InterPro" id="IPR036097">
    <property type="entry name" value="HisK_dim/P_sf"/>
</dbReference>
<evidence type="ECO:0000256" key="4">
    <source>
        <dbReference type="ARBA" id="ARBA00022679"/>
    </source>
</evidence>
<feature type="domain" description="PAC" evidence="9">
    <location>
        <begin position="80"/>
        <end position="134"/>
    </location>
</feature>
<dbReference type="InterPro" id="IPR035965">
    <property type="entry name" value="PAS-like_dom_sf"/>
</dbReference>
<evidence type="ECO:0000256" key="1">
    <source>
        <dbReference type="ARBA" id="ARBA00000085"/>
    </source>
</evidence>
<evidence type="ECO:0000256" key="7">
    <source>
        <dbReference type="SAM" id="Coils"/>
    </source>
</evidence>
<evidence type="ECO:0000256" key="5">
    <source>
        <dbReference type="ARBA" id="ARBA00022777"/>
    </source>
</evidence>
<dbReference type="Pfam" id="PF02518">
    <property type="entry name" value="HATPase_c"/>
    <property type="match status" value="1"/>
</dbReference>
<evidence type="ECO:0000259" key="9">
    <source>
        <dbReference type="PROSITE" id="PS50113"/>
    </source>
</evidence>
<dbReference type="GO" id="GO:0016020">
    <property type="term" value="C:membrane"/>
    <property type="evidence" value="ECO:0007669"/>
    <property type="project" value="UniProtKB-SubCell"/>
</dbReference>
<feature type="domain" description="Histidine kinase" evidence="8">
    <location>
        <begin position="173"/>
        <end position="391"/>
    </location>
</feature>
<dbReference type="SMART" id="SM00388">
    <property type="entry name" value="HisKA"/>
    <property type="match status" value="1"/>
</dbReference>
<gene>
    <name evidence="10" type="ORF">A9Q84_13975</name>
</gene>
<dbReference type="InterPro" id="IPR003594">
    <property type="entry name" value="HATPase_dom"/>
</dbReference>
<dbReference type="InterPro" id="IPR036890">
    <property type="entry name" value="HATPase_C_sf"/>
</dbReference>